<evidence type="ECO:0000256" key="7">
    <source>
        <dbReference type="SAM" id="Phobius"/>
    </source>
</evidence>
<dbReference type="Proteomes" id="UP000738431">
    <property type="component" value="Chromosome"/>
</dbReference>
<evidence type="ECO:0000256" key="6">
    <source>
        <dbReference type="ARBA" id="ARBA00023136"/>
    </source>
</evidence>
<keyword evidence="8" id="KW-0966">Cell projection</keyword>
<feature type="transmembrane region" description="Helical" evidence="7">
    <location>
        <begin position="203"/>
        <end position="224"/>
    </location>
</feature>
<reference evidence="8 9" key="1">
    <citation type="submission" date="2023-12" db="EMBL/GenBank/DDBJ databases">
        <title>Description of an unclassified Opitutus bacterium of Verrucomicrobiota.</title>
        <authorList>
            <person name="Zhang D.-F."/>
        </authorList>
    </citation>
    <scope>NUCLEOTIDE SEQUENCE [LARGE SCALE GENOMIC DNA]</scope>
    <source>
        <strain evidence="8 9">WL0086</strain>
    </source>
</reference>
<comment type="subcellular location">
    <subcellularLocation>
        <location evidence="1">Cell membrane</location>
        <topology evidence="1">Multi-pass membrane protein</topology>
    </subcellularLocation>
</comment>
<keyword evidence="8" id="KW-0969">Cilium</keyword>
<sequence>MIALRAGGLLAMIPTVGNKPLPPTLKVAFALSLATLLTPLVPIDAGAVAGWGPLILASMGELVLGLALGWVGKFVFAAVEMAGRVITNEIGLRGAPGFDAPRPDQEPLAAALMFLAGLLFFGFGAHHQVLAAFARTFQLMPAGAGMLGPMSPETMVQGTAHVVELGLRMSAPFIAFNFLVTMAFSILSKAVPKMNVFILSFPLKIMGGMLLFAGFGMLLGRYLYVEFDRLPQLLLELAVR</sequence>
<keyword evidence="4 7" id="KW-0812">Transmembrane</keyword>
<dbReference type="PRINTS" id="PR00953">
    <property type="entry name" value="TYPE3IMRPROT"/>
</dbReference>
<comment type="similarity">
    <text evidence="2">Belongs to the FliR/MopE/SpaR family.</text>
</comment>
<name>A0ABZ1CCP5_9BACT</name>
<keyword evidence="3" id="KW-1003">Cell membrane</keyword>
<evidence type="ECO:0000256" key="3">
    <source>
        <dbReference type="ARBA" id="ARBA00022475"/>
    </source>
</evidence>
<protein>
    <submittedName>
        <fullName evidence="8">Flagellar biosynthetic protein FliR</fullName>
    </submittedName>
</protein>
<dbReference type="PANTHER" id="PTHR30065:SF1">
    <property type="entry name" value="SURFACE PRESENTATION OF ANTIGENS PROTEIN SPAR"/>
    <property type="match status" value="1"/>
</dbReference>
<dbReference type="EMBL" id="CP139781">
    <property type="protein sequence ID" value="WRQ89268.1"/>
    <property type="molecule type" value="Genomic_DNA"/>
</dbReference>
<feature type="transmembrane region" description="Helical" evidence="7">
    <location>
        <begin position="28"/>
        <end position="51"/>
    </location>
</feature>
<evidence type="ECO:0000256" key="1">
    <source>
        <dbReference type="ARBA" id="ARBA00004651"/>
    </source>
</evidence>
<dbReference type="RefSeq" id="WP_225919319.1">
    <property type="nucleotide sequence ID" value="NZ_CP139781.1"/>
</dbReference>
<dbReference type="Pfam" id="PF01311">
    <property type="entry name" value="Bac_export_1"/>
    <property type="match status" value="1"/>
</dbReference>
<feature type="transmembrane region" description="Helical" evidence="7">
    <location>
        <begin position="107"/>
        <end position="125"/>
    </location>
</feature>
<evidence type="ECO:0000256" key="4">
    <source>
        <dbReference type="ARBA" id="ARBA00022692"/>
    </source>
</evidence>
<keyword evidence="5 7" id="KW-1133">Transmembrane helix</keyword>
<evidence type="ECO:0000313" key="9">
    <source>
        <dbReference type="Proteomes" id="UP000738431"/>
    </source>
</evidence>
<evidence type="ECO:0000313" key="8">
    <source>
        <dbReference type="EMBL" id="WRQ89268.1"/>
    </source>
</evidence>
<proteinExistence type="inferred from homology"/>
<keyword evidence="9" id="KW-1185">Reference proteome</keyword>
<evidence type="ECO:0000256" key="2">
    <source>
        <dbReference type="ARBA" id="ARBA00009772"/>
    </source>
</evidence>
<evidence type="ECO:0000256" key="5">
    <source>
        <dbReference type="ARBA" id="ARBA00022989"/>
    </source>
</evidence>
<feature type="transmembrane region" description="Helical" evidence="7">
    <location>
        <begin position="171"/>
        <end position="191"/>
    </location>
</feature>
<keyword evidence="6 7" id="KW-0472">Membrane</keyword>
<dbReference type="InterPro" id="IPR002010">
    <property type="entry name" value="T3SS_IM_R"/>
</dbReference>
<keyword evidence="8" id="KW-0282">Flagellum</keyword>
<dbReference type="PANTHER" id="PTHR30065">
    <property type="entry name" value="FLAGELLAR BIOSYNTHETIC PROTEIN FLIR"/>
    <property type="match status" value="1"/>
</dbReference>
<organism evidence="8 9">
    <name type="scientific">Actomonas aquatica</name>
    <dbReference type="NCBI Taxonomy" id="2866162"/>
    <lineage>
        <taxon>Bacteria</taxon>
        <taxon>Pseudomonadati</taxon>
        <taxon>Verrucomicrobiota</taxon>
        <taxon>Opitutia</taxon>
        <taxon>Opitutales</taxon>
        <taxon>Opitutaceae</taxon>
        <taxon>Actomonas</taxon>
    </lineage>
</organism>
<accession>A0ABZ1CCP5</accession>
<gene>
    <name evidence="8" type="ORF">K1X11_007600</name>
</gene>